<organism evidence="2 3">
    <name type="scientific">Nannocystis radixulma</name>
    <dbReference type="NCBI Taxonomy" id="2995305"/>
    <lineage>
        <taxon>Bacteria</taxon>
        <taxon>Pseudomonadati</taxon>
        <taxon>Myxococcota</taxon>
        <taxon>Polyangia</taxon>
        <taxon>Nannocystales</taxon>
        <taxon>Nannocystaceae</taxon>
        <taxon>Nannocystis</taxon>
    </lineage>
</organism>
<protein>
    <recommendedName>
        <fullName evidence="4">Transposase</fullName>
    </recommendedName>
</protein>
<feature type="region of interest" description="Disordered" evidence="1">
    <location>
        <begin position="89"/>
        <end position="125"/>
    </location>
</feature>
<name>A0ABT5BF49_9BACT</name>
<dbReference type="EMBL" id="JAQNDN010000019">
    <property type="protein sequence ID" value="MDC0672235.1"/>
    <property type="molecule type" value="Genomic_DNA"/>
</dbReference>
<gene>
    <name evidence="2" type="ORF">POL58_31090</name>
</gene>
<dbReference type="NCBIfam" id="NF047593">
    <property type="entry name" value="IS66_ISAeme5_TnpA"/>
    <property type="match status" value="1"/>
</dbReference>
<evidence type="ECO:0000313" key="2">
    <source>
        <dbReference type="EMBL" id="MDC0672235.1"/>
    </source>
</evidence>
<dbReference type="Proteomes" id="UP001217838">
    <property type="component" value="Unassembled WGS sequence"/>
</dbReference>
<evidence type="ECO:0000313" key="3">
    <source>
        <dbReference type="Proteomes" id="UP001217838"/>
    </source>
</evidence>
<keyword evidence="3" id="KW-1185">Reference proteome</keyword>
<sequence length="141" mass="15092">MTATEERWRARVTAWARSGLSCKAYAVKAGVHPGTLAGWKSKLSRHPAAVQDPSVSFVEVTQHLAVEDPGVGSDLRLHAAVRHAVQLRHARPRGTAGDRRGPMQRGAVRVQQQAVEPPQDPLVGQERVLLAEQAASAAEGG</sequence>
<evidence type="ECO:0000256" key="1">
    <source>
        <dbReference type="SAM" id="MobiDB-lite"/>
    </source>
</evidence>
<accession>A0ABT5BF49</accession>
<comment type="caution">
    <text evidence="2">The sequence shown here is derived from an EMBL/GenBank/DDBJ whole genome shotgun (WGS) entry which is preliminary data.</text>
</comment>
<proteinExistence type="predicted"/>
<reference evidence="2 3" key="1">
    <citation type="submission" date="2022-11" db="EMBL/GenBank/DDBJ databases">
        <title>Minimal conservation of predation-associated metabolite biosynthetic gene clusters underscores biosynthetic potential of Myxococcota including descriptions for ten novel species: Archangium lansinium sp. nov., Myxococcus landrumus sp. nov., Nannocystis bai.</title>
        <authorList>
            <person name="Ahearne A."/>
            <person name="Stevens C."/>
            <person name="Dowd S."/>
        </authorList>
    </citation>
    <scope>NUCLEOTIDE SEQUENCE [LARGE SCALE GENOMIC DNA]</scope>
    <source>
        <strain evidence="2 3">NCELM</strain>
    </source>
</reference>
<feature type="compositionally biased region" description="Low complexity" evidence="1">
    <location>
        <begin position="104"/>
        <end position="115"/>
    </location>
</feature>
<evidence type="ECO:0008006" key="4">
    <source>
        <dbReference type="Google" id="ProtNLM"/>
    </source>
</evidence>